<evidence type="ECO:0000256" key="7">
    <source>
        <dbReference type="ARBA" id="ARBA00023029"/>
    </source>
</evidence>
<dbReference type="InterPro" id="IPR023406">
    <property type="entry name" value="Topo_IA_AS"/>
</dbReference>
<organism evidence="14 15">
    <name type="scientific">Texcoconibacillus texcoconensis</name>
    <dbReference type="NCBI Taxonomy" id="1095777"/>
    <lineage>
        <taxon>Bacteria</taxon>
        <taxon>Bacillati</taxon>
        <taxon>Bacillota</taxon>
        <taxon>Bacilli</taxon>
        <taxon>Bacillales</taxon>
        <taxon>Bacillaceae</taxon>
        <taxon>Texcoconibacillus</taxon>
    </lineage>
</organism>
<dbReference type="RefSeq" id="WP_184662565.1">
    <property type="nucleotide sequence ID" value="NZ_JACHHB010000001.1"/>
</dbReference>
<evidence type="ECO:0000313" key="15">
    <source>
        <dbReference type="Proteomes" id="UP000551878"/>
    </source>
</evidence>
<evidence type="ECO:0000256" key="1">
    <source>
        <dbReference type="ARBA" id="ARBA00000213"/>
    </source>
</evidence>
<feature type="site" description="Interaction with DNA" evidence="10">
    <location>
        <position position="139"/>
    </location>
</feature>
<dbReference type="PANTHER" id="PTHR42785:SF1">
    <property type="entry name" value="DNA TOPOISOMERASE"/>
    <property type="match status" value="1"/>
</dbReference>
<feature type="site" description="Interaction with DNA" evidence="10">
    <location>
        <position position="155"/>
    </location>
</feature>
<dbReference type="InterPro" id="IPR013824">
    <property type="entry name" value="Topo_IA_cen_sub1"/>
</dbReference>
<keyword evidence="15" id="KW-1185">Reference proteome</keyword>
<evidence type="ECO:0000256" key="6">
    <source>
        <dbReference type="ARBA" id="ARBA00022842"/>
    </source>
</evidence>
<evidence type="ECO:0000256" key="9">
    <source>
        <dbReference type="ARBA" id="ARBA00023235"/>
    </source>
</evidence>
<evidence type="ECO:0000259" key="13">
    <source>
        <dbReference type="PROSITE" id="PS52039"/>
    </source>
</evidence>
<feature type="site" description="Interaction with DNA" evidence="10">
    <location>
        <position position="300"/>
    </location>
</feature>
<dbReference type="Pfam" id="PF01396">
    <property type="entry name" value="Zn_ribbon_Top1"/>
    <property type="match status" value="3"/>
</dbReference>
<feature type="region of interest" description="Disordered" evidence="11">
    <location>
        <begin position="325"/>
        <end position="351"/>
    </location>
</feature>
<dbReference type="Pfam" id="PF01751">
    <property type="entry name" value="Toprim"/>
    <property type="match status" value="1"/>
</dbReference>
<comment type="subunit">
    <text evidence="10">Monomer.</text>
</comment>
<feature type="domain" description="Toprim" evidence="12">
    <location>
        <begin position="3"/>
        <end position="114"/>
    </location>
</feature>
<protein>
    <recommendedName>
        <fullName evidence="10">DNA topoisomerase 1</fullName>
        <ecNumber evidence="10">5.6.2.1</ecNumber>
    </recommendedName>
    <alternativeName>
        <fullName evidence="10">DNA topoisomerase I</fullName>
    </alternativeName>
</protein>
<feature type="site" description="Interaction with DNA" evidence="10">
    <location>
        <position position="140"/>
    </location>
</feature>
<proteinExistence type="inferred from homology"/>
<dbReference type="Pfam" id="PF01131">
    <property type="entry name" value="Topoisom_bac"/>
    <property type="match status" value="1"/>
</dbReference>
<dbReference type="Proteomes" id="UP000551878">
    <property type="component" value="Unassembled WGS sequence"/>
</dbReference>
<evidence type="ECO:0000313" key="14">
    <source>
        <dbReference type="EMBL" id="MBB5172089.1"/>
    </source>
</evidence>
<comment type="catalytic activity">
    <reaction evidence="1 10">
        <text>ATP-independent breakage of single-stranded DNA, followed by passage and rejoining.</text>
        <dbReference type="EC" id="5.6.2.1"/>
    </reaction>
</comment>
<dbReference type="InterPro" id="IPR034149">
    <property type="entry name" value="TOPRIM_TopoI"/>
</dbReference>
<comment type="caution">
    <text evidence="14">The sequence shown here is derived from an EMBL/GenBank/DDBJ whole genome shotgun (WGS) entry which is preliminary data.</text>
</comment>
<feature type="site" description="Interaction with DNA" evidence="10">
    <location>
        <position position="148"/>
    </location>
</feature>
<dbReference type="InterPro" id="IPR013825">
    <property type="entry name" value="Topo_IA_cen_sub2"/>
</dbReference>
<evidence type="ECO:0000256" key="4">
    <source>
        <dbReference type="ARBA" id="ARBA00022771"/>
    </source>
</evidence>
<feature type="site" description="Interaction with DNA" evidence="10">
    <location>
        <position position="143"/>
    </location>
</feature>
<dbReference type="CDD" id="cd03363">
    <property type="entry name" value="TOPRIM_TopoIA_TopoI"/>
    <property type="match status" value="1"/>
</dbReference>
<dbReference type="Gene3D" id="2.70.20.10">
    <property type="entry name" value="Topoisomerase I, domain 3"/>
    <property type="match status" value="1"/>
</dbReference>
<accession>A0A840QL54</accession>
<feature type="site" description="Interaction with DNA" evidence="10">
    <location>
        <position position="33"/>
    </location>
</feature>
<dbReference type="InterPro" id="IPR023405">
    <property type="entry name" value="Topo_IA_core_domain"/>
</dbReference>
<dbReference type="Gene3D" id="1.10.290.10">
    <property type="entry name" value="Topoisomerase I, domain 4"/>
    <property type="match status" value="1"/>
</dbReference>
<name>A0A840QL54_9BACI</name>
<dbReference type="Gene3D" id="3.40.50.140">
    <property type="match status" value="1"/>
</dbReference>
<dbReference type="SUPFAM" id="SSF56712">
    <property type="entry name" value="Prokaryotic type I DNA topoisomerase"/>
    <property type="match status" value="1"/>
</dbReference>
<feature type="site" description="Interaction with DNA" evidence="10">
    <location>
        <position position="490"/>
    </location>
</feature>
<keyword evidence="5" id="KW-0862">Zinc</keyword>
<dbReference type="InterPro" id="IPR013497">
    <property type="entry name" value="Topo_IA_cen"/>
</dbReference>
<dbReference type="InterPro" id="IPR006171">
    <property type="entry name" value="TOPRIM_dom"/>
</dbReference>
<keyword evidence="4" id="KW-0863">Zinc-finger</keyword>
<dbReference type="InterPro" id="IPR028612">
    <property type="entry name" value="Topoisom_1_IA"/>
</dbReference>
<reference evidence="14 15" key="1">
    <citation type="submission" date="2020-08" db="EMBL/GenBank/DDBJ databases">
        <title>Genomic Encyclopedia of Type Strains, Phase IV (KMG-IV): sequencing the most valuable type-strain genomes for metagenomic binning, comparative biology and taxonomic classification.</title>
        <authorList>
            <person name="Goeker M."/>
        </authorList>
    </citation>
    <scope>NUCLEOTIDE SEQUENCE [LARGE SCALE GENOMIC DNA]</scope>
    <source>
        <strain evidence="14 15">DSM 24696</strain>
    </source>
</reference>
<evidence type="ECO:0000256" key="3">
    <source>
        <dbReference type="ARBA" id="ARBA00022723"/>
    </source>
</evidence>
<evidence type="ECO:0000256" key="8">
    <source>
        <dbReference type="ARBA" id="ARBA00023125"/>
    </source>
</evidence>
<dbReference type="PROSITE" id="PS00396">
    <property type="entry name" value="TOPO_IA_1"/>
    <property type="match status" value="1"/>
</dbReference>
<dbReference type="EC" id="5.6.2.1" evidence="10"/>
<evidence type="ECO:0000256" key="10">
    <source>
        <dbReference type="HAMAP-Rule" id="MF_00952"/>
    </source>
</evidence>
<dbReference type="EMBL" id="JACHHB010000001">
    <property type="protein sequence ID" value="MBB5172089.1"/>
    <property type="molecule type" value="Genomic_DNA"/>
</dbReference>
<feature type="domain" description="Topo IA-type catalytic" evidence="13">
    <location>
        <begin position="129"/>
        <end position="558"/>
    </location>
</feature>
<keyword evidence="3" id="KW-0479">Metal-binding</keyword>
<dbReference type="InterPro" id="IPR000380">
    <property type="entry name" value="Topo_IA"/>
</dbReference>
<evidence type="ECO:0000259" key="12">
    <source>
        <dbReference type="PROSITE" id="PS50880"/>
    </source>
</evidence>
<dbReference type="Gene3D" id="1.10.460.10">
    <property type="entry name" value="Topoisomerase I, domain 2"/>
    <property type="match status" value="1"/>
</dbReference>
<dbReference type="AlphaFoldDB" id="A0A840QL54"/>
<gene>
    <name evidence="10" type="primary">topA</name>
    <name evidence="14" type="ORF">HNQ41_000229</name>
</gene>
<dbReference type="PROSITE" id="PS50880">
    <property type="entry name" value="TOPRIM"/>
    <property type="match status" value="1"/>
</dbReference>
<dbReference type="InterPro" id="IPR005733">
    <property type="entry name" value="TopoI_bac-type"/>
</dbReference>
<dbReference type="GO" id="GO:0005694">
    <property type="term" value="C:chromosome"/>
    <property type="evidence" value="ECO:0007669"/>
    <property type="project" value="InterPro"/>
</dbReference>
<dbReference type="GO" id="GO:0003917">
    <property type="term" value="F:DNA topoisomerase type I (single strand cut, ATP-independent) activity"/>
    <property type="evidence" value="ECO:0007669"/>
    <property type="project" value="UniProtKB-UniRule"/>
</dbReference>
<dbReference type="SUPFAM" id="SSF57783">
    <property type="entry name" value="Zinc beta-ribbon"/>
    <property type="match status" value="1"/>
</dbReference>
<dbReference type="GO" id="GO:0008270">
    <property type="term" value="F:zinc ion binding"/>
    <property type="evidence" value="ECO:0007669"/>
    <property type="project" value="UniProtKB-KW"/>
</dbReference>
<dbReference type="InterPro" id="IPR003602">
    <property type="entry name" value="Topo_IA_DNA-bd_dom"/>
</dbReference>
<sequence>MSDYLVIVESPAKAKTIGKYLGKKYAVKASMGHVIDLPKSQTGVDVENNYKPKYITIRGKGPVLKELKTAAKKAKKVYLAADPDREGEAIAWHLAHSLNIEEDADCRVVFNEITKDAIKDAFKTPRKIDMNLVDAQQARRVLDRLVGYNISPLLWKKVKKGLSAGRVQSVAVKMIIDREKEIQNFVPEEYWSIEAALNKGKDTFSAKFHSLDGKKKDLKSKEDVDDILSRIDGKQLTVKQVKKRERKRNPVQPFTTSSLQQEAARKLNFRAKKTMMVAQQLYEGIDLGKEGTVGLITYMRTDSTRISDTAKKDAKEYIETHFGSEYTKKGERKKQQSSNAQDAHEAVRPTAVLKDPKSVKQYLSRDQYRLYKLIWERMVASEMAPAIMDTMAVDLENGGVMFRANGSKLKFPGFMKVYTEGNDDGKKEEDRLLPEMEEGEDISYEKIEPSQHFTQPPPRYTEARLVKTMEELGIGRPSTFAPTLDTIQRRNYVSLDNKRFVPTELGEIVLQLIEEFFPEILDVEFTAKMENDLDSVEDGQQRWVQIIDEFYQDFEQRLKIAEEEMEEVEIRDEPAGEDCEKCGHEMVYKMGRYGKFMACSNFPECRNTKAIVKEIGVDCPSCDDGQIVERKSKKNRIFYGCDQYPNCEFVSWDKPIARKCPKCEHMLVEKKTKKAVHVQCTECDYKEEAN</sequence>
<dbReference type="PRINTS" id="PR00417">
    <property type="entry name" value="PRTPISMRASEI"/>
</dbReference>
<dbReference type="SMART" id="SM00436">
    <property type="entry name" value="TOP1Bc"/>
    <property type="match status" value="1"/>
</dbReference>
<dbReference type="GO" id="GO:0006265">
    <property type="term" value="P:DNA topological change"/>
    <property type="evidence" value="ECO:0007669"/>
    <property type="project" value="UniProtKB-UniRule"/>
</dbReference>
<dbReference type="GO" id="GO:0003677">
    <property type="term" value="F:DNA binding"/>
    <property type="evidence" value="ECO:0007669"/>
    <property type="project" value="UniProtKB-KW"/>
</dbReference>
<feature type="region of interest" description="Interaction with DNA" evidence="10">
    <location>
        <begin position="163"/>
        <end position="168"/>
    </location>
</feature>
<keyword evidence="6" id="KW-0460">Magnesium</keyword>
<dbReference type="PANTHER" id="PTHR42785">
    <property type="entry name" value="DNA TOPOISOMERASE, TYPE IA, CORE"/>
    <property type="match status" value="1"/>
</dbReference>
<dbReference type="NCBIfam" id="TIGR01051">
    <property type="entry name" value="topA_bact"/>
    <property type="match status" value="1"/>
</dbReference>
<keyword evidence="9 10" id="KW-0413">Isomerase</keyword>
<evidence type="ECO:0000256" key="11">
    <source>
        <dbReference type="SAM" id="MobiDB-lite"/>
    </source>
</evidence>
<dbReference type="InterPro" id="IPR003601">
    <property type="entry name" value="Topo_IA_2"/>
</dbReference>
<dbReference type="InterPro" id="IPR013498">
    <property type="entry name" value="Topo_IA_Znf"/>
</dbReference>
<dbReference type="SMART" id="SM00437">
    <property type="entry name" value="TOP1Ac"/>
    <property type="match status" value="1"/>
</dbReference>
<comment type="similarity">
    <text evidence="2 10">Belongs to the type IA topoisomerase family.</text>
</comment>
<evidence type="ECO:0000256" key="2">
    <source>
        <dbReference type="ARBA" id="ARBA00009446"/>
    </source>
</evidence>
<dbReference type="HAMAP" id="MF_00952">
    <property type="entry name" value="Topoisom_1_prok"/>
    <property type="match status" value="1"/>
</dbReference>
<feature type="active site" description="O-(5'-phospho-DNA)-tyrosine intermediate" evidence="10">
    <location>
        <position position="298"/>
    </location>
</feature>
<comment type="function">
    <text evidence="10">Releases the supercoiling and torsional tension of DNA, which is introduced during the DNA replication and transcription, by transiently cleaving and rejoining one strand of the DNA duplex. Introduces a single-strand break via transesterification at a target site in duplex DNA. The scissile phosphodiester is attacked by the catalytic tyrosine of the enzyme, resulting in the formation of a DNA-(5'-phosphotyrosyl)-enzyme intermediate and the expulsion of a 3'-OH DNA strand. The free DNA strand then undergoes passage around the unbroken strand, thus removing DNA supercoils. Finally, in the religation step, the DNA 3'-OH attacks the covalent intermediate to expel the active-site tyrosine and restore the DNA phosphodiester backbone.</text>
</comment>
<keyword evidence="8 10" id="KW-0238">DNA-binding</keyword>
<dbReference type="CDD" id="cd00186">
    <property type="entry name" value="TOP1Ac"/>
    <property type="match status" value="1"/>
</dbReference>
<dbReference type="InterPro" id="IPR013826">
    <property type="entry name" value="Topo_IA_cen_sub3"/>
</dbReference>
<evidence type="ECO:0000256" key="5">
    <source>
        <dbReference type="ARBA" id="ARBA00022833"/>
    </source>
</evidence>
<keyword evidence="7 10" id="KW-0799">Topoisomerase</keyword>
<dbReference type="SMART" id="SM00493">
    <property type="entry name" value="TOPRIM"/>
    <property type="match status" value="1"/>
</dbReference>
<dbReference type="Gene3D" id="3.30.65.10">
    <property type="entry name" value="Bacterial Topoisomerase I, domain 1"/>
    <property type="match status" value="2"/>
</dbReference>
<dbReference type="PROSITE" id="PS52039">
    <property type="entry name" value="TOPO_IA_2"/>
    <property type="match status" value="1"/>
</dbReference>